<feature type="active site" evidence="2">
    <location>
        <position position="21"/>
    </location>
</feature>
<comment type="caution">
    <text evidence="2">Lacks conserved residue(s) required for the propagation of feature annotation.</text>
</comment>
<dbReference type="PANTHER" id="PTHR10291">
    <property type="entry name" value="DEHYDRODOLICHYL DIPHOSPHATE SYNTHASE FAMILY MEMBER"/>
    <property type="match status" value="1"/>
</dbReference>
<dbReference type="AlphaFoldDB" id="A0A0R2S876"/>
<dbReference type="FunFam" id="3.40.1180.10:FF:000001">
    <property type="entry name" value="(2E,6E)-farnesyl-diphosphate-specific ditrans,polycis-undecaprenyl-diphosphate synthase"/>
    <property type="match status" value="1"/>
</dbReference>
<feature type="binding site" evidence="2">
    <location>
        <begin position="66"/>
        <end position="68"/>
    </location>
    <ligand>
        <name>substrate</name>
    </ligand>
</feature>
<dbReference type="GO" id="GO:0009252">
    <property type="term" value="P:peptidoglycan biosynthetic process"/>
    <property type="evidence" value="ECO:0007669"/>
    <property type="project" value="UniProtKB-UniRule"/>
</dbReference>
<keyword evidence="1 2" id="KW-0808">Transferase</keyword>
<comment type="similarity">
    <text evidence="2">Belongs to the UPP synthase family.</text>
</comment>
<comment type="cofactor">
    <cofactor evidence="2">
        <name>Mg(2+)</name>
        <dbReference type="ChEBI" id="CHEBI:18420"/>
    </cofactor>
    <text evidence="2">Binds 2 magnesium ions per subunit.</text>
</comment>
<dbReference type="Proteomes" id="UP000051934">
    <property type="component" value="Unassembled WGS sequence"/>
</dbReference>
<feature type="binding site" evidence="2">
    <location>
        <begin position="196"/>
        <end position="198"/>
    </location>
    <ligand>
        <name>substrate</name>
    </ligand>
</feature>
<organism evidence="3 4">
    <name type="scientific">OM182 bacterium BACL3 MAG-120507-bin80</name>
    <dbReference type="NCBI Taxonomy" id="1655577"/>
    <lineage>
        <taxon>Bacteria</taxon>
        <taxon>Pseudomonadati</taxon>
        <taxon>Pseudomonadota</taxon>
        <taxon>Gammaproteobacteria</taxon>
        <taxon>OMG group</taxon>
        <taxon>OM182 clade</taxon>
    </lineage>
</organism>
<evidence type="ECO:0000256" key="1">
    <source>
        <dbReference type="ARBA" id="ARBA00022679"/>
    </source>
</evidence>
<dbReference type="NCBIfam" id="TIGR00055">
    <property type="entry name" value="uppS"/>
    <property type="match status" value="1"/>
</dbReference>
<dbReference type="GO" id="GO:0008360">
    <property type="term" value="P:regulation of cell shape"/>
    <property type="evidence" value="ECO:0007669"/>
    <property type="project" value="UniProtKB-KW"/>
</dbReference>
<dbReference type="CDD" id="cd00475">
    <property type="entry name" value="Cis_IPPS"/>
    <property type="match status" value="1"/>
</dbReference>
<comment type="function">
    <text evidence="2">Catalyzes the sequential condensation of isopentenyl diphosphate (IPP) with (2E,6E)-farnesyl diphosphate (E,E-FPP) to yield (2Z,6Z,10Z,14Z,18Z,22Z,26Z,30Z,34E,38E)-undecaprenyl diphosphate (di-trans,octa-cis-UPP). UPP is the precursor of glycosyl carrier lipid in the biosynthesis of bacterial cell wall polysaccharide components such as peptidoglycan and lipopolysaccharide.</text>
</comment>
<feature type="binding site" evidence="2">
    <location>
        <position position="26"/>
    </location>
    <ligand>
        <name>substrate</name>
    </ligand>
</feature>
<protein>
    <recommendedName>
        <fullName evidence="2">Ditrans,polycis-undecaprenyl-diphosphate synthase ((2E,6E)-farnesyl-diphosphate specific)</fullName>
        <ecNumber evidence="2">2.5.1.31</ecNumber>
    </recommendedName>
    <alternativeName>
        <fullName evidence="2">Ditrans,polycis-undecaprenylcistransferase</fullName>
    </alternativeName>
    <alternativeName>
        <fullName evidence="2">Undecaprenyl diphosphate synthase</fullName>
        <shortName evidence="2">UDS</shortName>
    </alternativeName>
    <alternativeName>
        <fullName evidence="2">Undecaprenyl pyrophosphate synthase</fullName>
        <shortName evidence="2">UPP synthase</shortName>
    </alternativeName>
</protein>
<proteinExistence type="inferred from homology"/>
<dbReference type="HAMAP" id="MF_01139">
    <property type="entry name" value="ISPT"/>
    <property type="match status" value="1"/>
</dbReference>
<keyword evidence="2" id="KW-0460">Magnesium</keyword>
<gene>
    <name evidence="2" type="primary">uppS</name>
    <name evidence="3" type="ORF">ABR69_11545</name>
</gene>
<feature type="binding site" evidence="2">
    <location>
        <begin position="22"/>
        <end position="25"/>
    </location>
    <ligand>
        <name>substrate</name>
    </ligand>
</feature>
<dbReference type="EMBL" id="LIBB01000244">
    <property type="protein sequence ID" value="KRO71076.1"/>
    <property type="molecule type" value="Genomic_DNA"/>
</dbReference>
<dbReference type="InterPro" id="IPR018520">
    <property type="entry name" value="UPP_synth-like_CS"/>
</dbReference>
<feature type="binding site" evidence="2">
    <location>
        <position position="72"/>
    </location>
    <ligand>
        <name>substrate</name>
    </ligand>
</feature>
<dbReference type="EC" id="2.5.1.31" evidence="2"/>
<dbReference type="InterPro" id="IPR036424">
    <property type="entry name" value="UPP_synth-like_sf"/>
</dbReference>
<dbReference type="GO" id="GO:0005829">
    <property type="term" value="C:cytosol"/>
    <property type="evidence" value="ECO:0007669"/>
    <property type="project" value="TreeGrafter"/>
</dbReference>
<comment type="caution">
    <text evidence="3">The sequence shown here is derived from an EMBL/GenBank/DDBJ whole genome shotgun (WGS) entry which is preliminary data.</text>
</comment>
<feature type="active site" description="Proton acceptor" evidence="2">
    <location>
        <position position="69"/>
    </location>
</feature>
<accession>A0A0R2S876</accession>
<dbReference type="PROSITE" id="PS01066">
    <property type="entry name" value="UPP_SYNTHASE"/>
    <property type="match status" value="1"/>
</dbReference>
<dbReference type="InterPro" id="IPR001441">
    <property type="entry name" value="UPP_synth-like"/>
</dbReference>
<comment type="subunit">
    <text evidence="2">Homodimer.</text>
</comment>
<evidence type="ECO:0000313" key="4">
    <source>
        <dbReference type="Proteomes" id="UP000051934"/>
    </source>
</evidence>
<feature type="binding site" evidence="2">
    <location>
        <position position="38"/>
    </location>
    <ligand>
        <name>substrate</name>
    </ligand>
</feature>
<feature type="binding site" evidence="2">
    <location>
        <position position="70"/>
    </location>
    <ligand>
        <name>substrate</name>
    </ligand>
</feature>
<evidence type="ECO:0000313" key="3">
    <source>
        <dbReference type="EMBL" id="KRO71076.1"/>
    </source>
</evidence>
<feature type="binding site" evidence="2">
    <location>
        <position position="209"/>
    </location>
    <ligand>
        <name>Mg(2+)</name>
        <dbReference type="ChEBI" id="CHEBI:18420"/>
    </ligand>
</feature>
<dbReference type="GO" id="GO:0071555">
    <property type="term" value="P:cell wall organization"/>
    <property type="evidence" value="ECO:0007669"/>
    <property type="project" value="UniProtKB-KW"/>
</dbReference>
<feature type="binding site" evidence="2">
    <location>
        <position position="190"/>
    </location>
    <ligand>
        <name>substrate</name>
    </ligand>
</feature>
<keyword evidence="2" id="KW-0573">Peptidoglycan synthesis</keyword>
<dbReference type="PANTHER" id="PTHR10291:SF0">
    <property type="entry name" value="DEHYDRODOLICHYL DIPHOSPHATE SYNTHASE 2"/>
    <property type="match status" value="1"/>
</dbReference>
<dbReference type="GO" id="GO:0008834">
    <property type="term" value="F:ditrans,polycis-undecaprenyl-diphosphate synthase [(2E,6E)-farnesyl-diphosphate specific] activity"/>
    <property type="evidence" value="ECO:0007669"/>
    <property type="project" value="UniProtKB-UniRule"/>
</dbReference>
<dbReference type="Gene3D" id="3.40.1180.10">
    <property type="entry name" value="Decaprenyl diphosphate synthase-like"/>
    <property type="match status" value="1"/>
</dbReference>
<reference evidence="3 4" key="1">
    <citation type="submission" date="2015-10" db="EMBL/GenBank/DDBJ databases">
        <title>Metagenome-Assembled Genomes uncover a global brackish microbiome.</title>
        <authorList>
            <person name="Hugerth L.W."/>
            <person name="Larsson J."/>
            <person name="Alneberg J."/>
            <person name="Lindh M.V."/>
            <person name="Legrand C."/>
            <person name="Pinhassi J."/>
            <person name="Andersson A.F."/>
        </authorList>
    </citation>
    <scope>NUCLEOTIDE SEQUENCE [LARGE SCALE GENOMIC DNA]</scope>
    <source>
        <strain evidence="3">BACL4 MAG-120507-bin80</strain>
    </source>
</reference>
<dbReference type="Pfam" id="PF01255">
    <property type="entry name" value="Prenyltransf"/>
    <property type="match status" value="1"/>
</dbReference>
<dbReference type="GO" id="GO:0016094">
    <property type="term" value="P:polyprenol biosynthetic process"/>
    <property type="evidence" value="ECO:0007669"/>
    <property type="project" value="TreeGrafter"/>
</dbReference>
<keyword evidence="2" id="KW-0133">Cell shape</keyword>
<dbReference type="GO" id="GO:0000287">
    <property type="term" value="F:magnesium ion binding"/>
    <property type="evidence" value="ECO:0007669"/>
    <property type="project" value="UniProtKB-UniRule"/>
</dbReference>
<keyword evidence="2" id="KW-0479">Metal-binding</keyword>
<evidence type="ECO:0000256" key="2">
    <source>
        <dbReference type="HAMAP-Rule" id="MF_01139"/>
    </source>
</evidence>
<feature type="binding site" evidence="2">
    <location>
        <position position="21"/>
    </location>
    <ligand>
        <name>Mg(2+)</name>
        <dbReference type="ChEBI" id="CHEBI:18420"/>
    </ligand>
</feature>
<name>A0A0R2S876_9GAMM</name>
<dbReference type="SUPFAM" id="SSF64005">
    <property type="entry name" value="Undecaprenyl diphosphate synthase"/>
    <property type="match status" value="1"/>
</dbReference>
<comment type="catalytic activity">
    <reaction evidence="2">
        <text>8 isopentenyl diphosphate + (2E,6E)-farnesyl diphosphate = di-trans,octa-cis-undecaprenyl diphosphate + 8 diphosphate</text>
        <dbReference type="Rhea" id="RHEA:27551"/>
        <dbReference type="ChEBI" id="CHEBI:33019"/>
        <dbReference type="ChEBI" id="CHEBI:58405"/>
        <dbReference type="ChEBI" id="CHEBI:128769"/>
        <dbReference type="ChEBI" id="CHEBI:175763"/>
        <dbReference type="EC" id="2.5.1.31"/>
    </reaction>
</comment>
<keyword evidence="2" id="KW-0961">Cell wall biogenesis/degradation</keyword>
<sequence>MTTAASQVTGDLPRHVAIIMDGNNRWAKARQLKPQDGHSRGAEVARKIVAACVDRNIPYLTLFAFSSENWLRPQTEVRALMALFLTVLRRDEITQLHAMGVRIRFIGNRSSFSKALQKGMLEVEKRTEANLKTTVFVAVDYGGRWDIAQAVSQLVAELPAESDIAGAITAANLHQYTSLAEAPDPDLCIRTGGERRLSNFLLWQLAYTELYFCDTYWPDFNEAELQLAIDDYASRQRRFGGQNAFAHDSVGQQENTEVLADA</sequence>